<dbReference type="InterPro" id="IPR018502">
    <property type="entry name" value="Annexin_repeat"/>
</dbReference>
<dbReference type="PANTHER" id="PTHR10502">
    <property type="entry name" value="ANNEXIN"/>
    <property type="match status" value="1"/>
</dbReference>
<dbReference type="FunFam" id="1.10.220.10:FF:000002">
    <property type="entry name" value="Annexin"/>
    <property type="match status" value="1"/>
</dbReference>
<comment type="similarity">
    <text evidence="1 6">Belongs to the annexin family.</text>
</comment>
<evidence type="ECO:0000256" key="3">
    <source>
        <dbReference type="ARBA" id="ARBA00022837"/>
    </source>
</evidence>
<keyword evidence="3 6" id="KW-0106">Calcium</keyword>
<dbReference type="GO" id="GO:0005634">
    <property type="term" value="C:nucleus"/>
    <property type="evidence" value="ECO:0007669"/>
    <property type="project" value="TreeGrafter"/>
</dbReference>
<dbReference type="PROSITE" id="PS51897">
    <property type="entry name" value="ANNEXIN_2"/>
    <property type="match status" value="4"/>
</dbReference>
<dbReference type="GO" id="GO:0005544">
    <property type="term" value="F:calcium-dependent phospholipid binding"/>
    <property type="evidence" value="ECO:0007669"/>
    <property type="project" value="UniProtKB-KW"/>
</dbReference>
<dbReference type="PANTHER" id="PTHR10502:SF102">
    <property type="entry name" value="ANNEXIN B11"/>
    <property type="match status" value="1"/>
</dbReference>
<dbReference type="OrthoDB" id="37886at2759"/>
<sequence>KKKLIDILSKYPPIQMDQILAEYKAEYKKSLNFDVKSKTSGNFGKLCSALTQTTLDYDVWCLHNAIDRIGTDERCLIDILIGRTNKDIITMCNAYKKTYNKSLEEDIKGDTSGYFRKFLVAIVQGNRDESDNERDVQTDVEALFKAGEGRLGTDETTFITIFTNRSDAHLIKVFDKYQQIYKSSMIKAIKGEFSGDIKNSLLAHVRAIIDYNDYVADLFEKSMKGLGTRNEMLIRLVVRYRDPALMNPIKEAYNKMYKKTLKKRIENDTSGSFRTLLCKCIENCKPQ</sequence>
<keyword evidence="4 6" id="KW-0041">Annexin</keyword>
<proteinExistence type="inferred from homology"/>
<accession>A0A1Y2C952</accession>
<comment type="caution">
    <text evidence="7">The sequence shown here is derived from an EMBL/GenBank/DDBJ whole genome shotgun (WGS) entry which is preliminary data.</text>
</comment>
<protein>
    <recommendedName>
        <fullName evidence="6">Annexin</fullName>
    </recommendedName>
</protein>
<evidence type="ECO:0000256" key="1">
    <source>
        <dbReference type="ARBA" id="ARBA00007831"/>
    </source>
</evidence>
<dbReference type="GO" id="GO:0005886">
    <property type="term" value="C:plasma membrane"/>
    <property type="evidence" value="ECO:0007669"/>
    <property type="project" value="TreeGrafter"/>
</dbReference>
<comment type="domain">
    <text evidence="6">A pair of annexin repeats may form one binding site for calcium and phospholipid.</text>
</comment>
<dbReference type="InterPro" id="IPR037104">
    <property type="entry name" value="Annexin_sf"/>
</dbReference>
<dbReference type="EMBL" id="MCOG01000116">
    <property type="protein sequence ID" value="ORY43549.1"/>
    <property type="molecule type" value="Genomic_DNA"/>
</dbReference>
<dbReference type="PRINTS" id="PR00196">
    <property type="entry name" value="ANNEXIN"/>
</dbReference>
<dbReference type="SMART" id="SM00335">
    <property type="entry name" value="ANX"/>
    <property type="match status" value="4"/>
</dbReference>
<organism evidence="7 8">
    <name type="scientific">Neocallimastix californiae</name>
    <dbReference type="NCBI Taxonomy" id="1754190"/>
    <lineage>
        <taxon>Eukaryota</taxon>
        <taxon>Fungi</taxon>
        <taxon>Fungi incertae sedis</taxon>
        <taxon>Chytridiomycota</taxon>
        <taxon>Chytridiomycota incertae sedis</taxon>
        <taxon>Neocallimastigomycetes</taxon>
        <taxon>Neocallimastigales</taxon>
        <taxon>Neocallimastigaceae</taxon>
        <taxon>Neocallimastix</taxon>
    </lineage>
</organism>
<dbReference type="GO" id="GO:0012506">
    <property type="term" value="C:vesicle membrane"/>
    <property type="evidence" value="ECO:0007669"/>
    <property type="project" value="TreeGrafter"/>
</dbReference>
<feature type="non-terminal residue" evidence="7">
    <location>
        <position position="1"/>
    </location>
</feature>
<dbReference type="Gene3D" id="1.10.220.10">
    <property type="entry name" value="Annexin"/>
    <property type="match status" value="4"/>
</dbReference>
<dbReference type="FunFam" id="1.10.220.10:FF:000003">
    <property type="entry name" value="Annexin"/>
    <property type="match status" value="1"/>
</dbReference>
<dbReference type="InterPro" id="IPR018252">
    <property type="entry name" value="Annexin_repeat_CS"/>
</dbReference>
<gene>
    <name evidence="7" type="ORF">LY90DRAFT_417323</name>
</gene>
<dbReference type="SUPFAM" id="SSF47874">
    <property type="entry name" value="Annexin"/>
    <property type="match status" value="1"/>
</dbReference>
<evidence type="ECO:0000256" key="2">
    <source>
        <dbReference type="ARBA" id="ARBA00022737"/>
    </source>
</evidence>
<evidence type="ECO:0000256" key="4">
    <source>
        <dbReference type="ARBA" id="ARBA00023216"/>
    </source>
</evidence>
<keyword evidence="2 6" id="KW-0677">Repeat</keyword>
<dbReference type="InterPro" id="IPR001464">
    <property type="entry name" value="Annexin"/>
</dbReference>
<evidence type="ECO:0000313" key="8">
    <source>
        <dbReference type="Proteomes" id="UP000193920"/>
    </source>
</evidence>
<keyword evidence="5 6" id="KW-0111">Calcium/phospholipid-binding</keyword>
<dbReference type="GO" id="GO:0005509">
    <property type="term" value="F:calcium ion binding"/>
    <property type="evidence" value="ECO:0007669"/>
    <property type="project" value="InterPro"/>
</dbReference>
<dbReference type="GO" id="GO:0005737">
    <property type="term" value="C:cytoplasm"/>
    <property type="evidence" value="ECO:0007669"/>
    <property type="project" value="TreeGrafter"/>
</dbReference>
<keyword evidence="8" id="KW-1185">Reference proteome</keyword>
<dbReference type="GO" id="GO:0001786">
    <property type="term" value="F:phosphatidylserine binding"/>
    <property type="evidence" value="ECO:0007669"/>
    <property type="project" value="TreeGrafter"/>
</dbReference>
<evidence type="ECO:0000256" key="6">
    <source>
        <dbReference type="RuleBase" id="RU003540"/>
    </source>
</evidence>
<dbReference type="AlphaFoldDB" id="A0A1Y2C952"/>
<dbReference type="PROSITE" id="PS00223">
    <property type="entry name" value="ANNEXIN_1"/>
    <property type="match status" value="1"/>
</dbReference>
<dbReference type="Proteomes" id="UP000193920">
    <property type="component" value="Unassembled WGS sequence"/>
</dbReference>
<evidence type="ECO:0000313" key="7">
    <source>
        <dbReference type="EMBL" id="ORY43549.1"/>
    </source>
</evidence>
<dbReference type="STRING" id="1754190.A0A1Y2C952"/>
<dbReference type="Pfam" id="PF00191">
    <property type="entry name" value="Annexin"/>
    <property type="match status" value="4"/>
</dbReference>
<evidence type="ECO:0000256" key="5">
    <source>
        <dbReference type="ARBA" id="ARBA00023302"/>
    </source>
</evidence>
<reference evidence="7 8" key="1">
    <citation type="submission" date="2016-08" db="EMBL/GenBank/DDBJ databases">
        <title>A Parts List for Fungal Cellulosomes Revealed by Comparative Genomics.</title>
        <authorList>
            <consortium name="DOE Joint Genome Institute"/>
            <person name="Haitjema C.H."/>
            <person name="Gilmore S.P."/>
            <person name="Henske J.K."/>
            <person name="Solomon K.V."/>
            <person name="De Groot R."/>
            <person name="Kuo A."/>
            <person name="Mondo S.J."/>
            <person name="Salamov A.A."/>
            <person name="Labutti K."/>
            <person name="Zhao Z."/>
            <person name="Chiniquy J."/>
            <person name="Barry K."/>
            <person name="Brewer H.M."/>
            <person name="Purvine S.O."/>
            <person name="Wright A.T."/>
            <person name="Boxma B."/>
            <person name="Van Alen T."/>
            <person name="Hackstein J.H."/>
            <person name="Baker S.E."/>
            <person name="Grigoriev I.V."/>
            <person name="O'Malley M.A."/>
        </authorList>
    </citation>
    <scope>NUCLEOTIDE SEQUENCE [LARGE SCALE GENOMIC DNA]</scope>
    <source>
        <strain evidence="7 8">G1</strain>
    </source>
</reference>
<name>A0A1Y2C952_9FUNG</name>